<accession>A0A1A8T5F0</accession>
<organism evidence="10 11">
    <name type="scientific">Marinomonas spartinae</name>
    <dbReference type="NCBI Taxonomy" id="1792290"/>
    <lineage>
        <taxon>Bacteria</taxon>
        <taxon>Pseudomonadati</taxon>
        <taxon>Pseudomonadota</taxon>
        <taxon>Gammaproteobacteria</taxon>
        <taxon>Oceanospirillales</taxon>
        <taxon>Oceanospirillaceae</taxon>
        <taxon>Marinomonas</taxon>
    </lineage>
</organism>
<dbReference type="InterPro" id="IPR012394">
    <property type="entry name" value="Aldehyde_DH_NAD(P)"/>
</dbReference>
<dbReference type="PROSITE" id="PS00070">
    <property type="entry name" value="ALDEHYDE_DEHYDR_CYS"/>
    <property type="match status" value="1"/>
</dbReference>
<dbReference type="Proteomes" id="UP000092544">
    <property type="component" value="Unassembled WGS sequence"/>
</dbReference>
<evidence type="ECO:0000256" key="4">
    <source>
        <dbReference type="PIRNR" id="PIRNR036492"/>
    </source>
</evidence>
<evidence type="ECO:0000256" key="8">
    <source>
        <dbReference type="SAM" id="MobiDB-lite"/>
    </source>
</evidence>
<keyword evidence="2 4" id="KW-0560">Oxidoreductase</keyword>
<dbReference type="InterPro" id="IPR016160">
    <property type="entry name" value="Ald_DH_CS_CYS"/>
</dbReference>
<dbReference type="EMBL" id="FLOB01000001">
    <property type="protein sequence ID" value="SBS26195.1"/>
    <property type="molecule type" value="Genomic_DNA"/>
</dbReference>
<dbReference type="GO" id="GO:0004029">
    <property type="term" value="F:aldehyde dehydrogenase (NAD+) activity"/>
    <property type="evidence" value="ECO:0007669"/>
    <property type="project" value="TreeGrafter"/>
</dbReference>
<dbReference type="PIRSF" id="PIRSF036492">
    <property type="entry name" value="ALDH"/>
    <property type="match status" value="1"/>
</dbReference>
<name>A0A1A8T5F0_9GAMM</name>
<evidence type="ECO:0000256" key="6">
    <source>
        <dbReference type="PROSITE-ProRule" id="PRU10007"/>
    </source>
</evidence>
<dbReference type="SUPFAM" id="SSF53720">
    <property type="entry name" value="ALDH-like"/>
    <property type="match status" value="1"/>
</dbReference>
<evidence type="ECO:0000256" key="5">
    <source>
        <dbReference type="PIRSR" id="PIRSR036492-1"/>
    </source>
</evidence>
<dbReference type="CDD" id="cd07133">
    <property type="entry name" value="ALDH_CALDH_CalB"/>
    <property type="match status" value="1"/>
</dbReference>
<dbReference type="GO" id="GO:0006081">
    <property type="term" value="P:aldehyde metabolic process"/>
    <property type="evidence" value="ECO:0007669"/>
    <property type="project" value="InterPro"/>
</dbReference>
<comment type="similarity">
    <text evidence="1 4 7">Belongs to the aldehyde dehydrogenase family.</text>
</comment>
<gene>
    <name evidence="10" type="primary">calB_1</name>
    <name evidence="10" type="ORF">MSP8886_00530</name>
</gene>
<dbReference type="PANTHER" id="PTHR43570">
    <property type="entry name" value="ALDEHYDE DEHYDROGENASE"/>
    <property type="match status" value="1"/>
</dbReference>
<feature type="domain" description="Aldehyde dehydrogenase" evidence="9">
    <location>
        <begin position="50"/>
        <end position="462"/>
    </location>
</feature>
<dbReference type="Gene3D" id="3.40.309.10">
    <property type="entry name" value="Aldehyde Dehydrogenase, Chain A, domain 2"/>
    <property type="match status" value="1"/>
</dbReference>
<feature type="compositionally biased region" description="Polar residues" evidence="8">
    <location>
        <begin position="1"/>
        <end position="14"/>
    </location>
</feature>
<dbReference type="PROSITE" id="PS00687">
    <property type="entry name" value="ALDEHYDE_DEHYDR_GLU"/>
    <property type="match status" value="1"/>
</dbReference>
<dbReference type="InterPro" id="IPR016162">
    <property type="entry name" value="Ald_DH_N"/>
</dbReference>
<evidence type="ECO:0000313" key="10">
    <source>
        <dbReference type="EMBL" id="SBS26195.1"/>
    </source>
</evidence>
<evidence type="ECO:0000313" key="11">
    <source>
        <dbReference type="Proteomes" id="UP000092544"/>
    </source>
</evidence>
<dbReference type="GO" id="GO:0005737">
    <property type="term" value="C:cytoplasm"/>
    <property type="evidence" value="ECO:0007669"/>
    <property type="project" value="TreeGrafter"/>
</dbReference>
<proteinExistence type="inferred from homology"/>
<dbReference type="InterPro" id="IPR016163">
    <property type="entry name" value="Ald_DH_C"/>
</dbReference>
<reference evidence="10 11" key="1">
    <citation type="submission" date="2016-06" db="EMBL/GenBank/DDBJ databases">
        <authorList>
            <person name="Kjaerup R.B."/>
            <person name="Dalgaard T.S."/>
            <person name="Juul-Madsen H.R."/>
        </authorList>
    </citation>
    <scope>NUCLEOTIDE SEQUENCE [LARGE SCALE GENOMIC DNA]</scope>
    <source>
        <strain evidence="10 11">CECT 8886</strain>
    </source>
</reference>
<feature type="active site" evidence="5">
    <location>
        <position position="272"/>
    </location>
</feature>
<keyword evidence="11" id="KW-1185">Reference proteome</keyword>
<dbReference type="InterPro" id="IPR016161">
    <property type="entry name" value="Ald_DH/histidinol_DH"/>
</dbReference>
<dbReference type="Pfam" id="PF00171">
    <property type="entry name" value="Aldedh"/>
    <property type="match status" value="1"/>
</dbReference>
<dbReference type="InterPro" id="IPR015590">
    <property type="entry name" value="Aldehyde_DH_dom"/>
</dbReference>
<dbReference type="InterPro" id="IPR029510">
    <property type="entry name" value="Ald_DH_CS_GLU"/>
</dbReference>
<protein>
    <recommendedName>
        <fullName evidence="4">Aldehyde dehydrogenase</fullName>
    </recommendedName>
</protein>
<dbReference type="RefSeq" id="WP_245659011.1">
    <property type="nucleotide sequence ID" value="NZ_FLOB01000001.1"/>
</dbReference>
<dbReference type="Gene3D" id="3.40.605.10">
    <property type="entry name" value="Aldehyde Dehydrogenase, Chain A, domain 1"/>
    <property type="match status" value="1"/>
</dbReference>
<evidence type="ECO:0000256" key="1">
    <source>
        <dbReference type="ARBA" id="ARBA00009986"/>
    </source>
</evidence>
<evidence type="ECO:0000259" key="9">
    <source>
        <dbReference type="Pfam" id="PF00171"/>
    </source>
</evidence>
<feature type="active site" evidence="5 6">
    <location>
        <position position="238"/>
    </location>
</feature>
<keyword evidence="3" id="KW-0520">NAD</keyword>
<feature type="region of interest" description="Disordered" evidence="8">
    <location>
        <begin position="1"/>
        <end position="26"/>
    </location>
</feature>
<sequence>MDNIASQISSTERSSIAPMDPDHQGDPYKNLENTLFVLKKHSRIHPFPSFNQRLTLLTKLQHALLSYEEALLKALTSDYGQRAPEESRLIELIPALGEIKHAKRHLSHWMRSQSRRPHISIFPAKASVMYQPKGVVGIISPWNYPILLSLSPLVGALAAGNRVMLKASEFCPATNSVLRQLLEESLSEEWVAFVEGEVEVANAFSQLPFDHLLFTGSTQVGKQVMANAAQHLTPVTLELGGKSPVIVSPSANPKTAAESILFGKLINAGQTCVAPDYILCHRQQKPALIHHMKQTLARMYPNGIDSPDYTCLINEKQMSRLTGYLDEIEQQQICYENLMPQGPKWKENKLALHLLHQPDEQLKVMQEEIFGPILPLLLYNDLSEAIAYINVRPRPLATYLFSQNTKEHREVETGMVCGGLVINQTLLHVAQADLPFGGIGESGMGMYHAIEGFHTFSHTKAVLHKKRPNMIRLLMPPYKKHIHKLLKRYWRFL</sequence>
<dbReference type="PANTHER" id="PTHR43570:SF20">
    <property type="entry name" value="ALDEHYDE DEHYDROGENASE ALDX-RELATED"/>
    <property type="match status" value="1"/>
</dbReference>
<dbReference type="STRING" id="1792290.MSP8886_00530"/>
<evidence type="ECO:0000256" key="2">
    <source>
        <dbReference type="ARBA" id="ARBA00023002"/>
    </source>
</evidence>
<evidence type="ECO:0000256" key="7">
    <source>
        <dbReference type="RuleBase" id="RU003345"/>
    </source>
</evidence>
<evidence type="ECO:0000256" key="3">
    <source>
        <dbReference type="ARBA" id="ARBA00023027"/>
    </source>
</evidence>
<dbReference type="AlphaFoldDB" id="A0A1A8T5F0"/>